<dbReference type="RefSeq" id="WP_013174069.1">
    <property type="nucleotide sequence ID" value="NC_014219.1"/>
</dbReference>
<dbReference type="EMBL" id="CP001791">
    <property type="protein sequence ID" value="ADI00665.1"/>
    <property type="molecule type" value="Genomic_DNA"/>
</dbReference>
<dbReference type="KEGG" id="bse:Bsel_3183"/>
<dbReference type="GO" id="GO:1901135">
    <property type="term" value="P:carbohydrate derivative metabolic process"/>
    <property type="evidence" value="ECO:0007669"/>
    <property type="project" value="InterPro"/>
</dbReference>
<organism evidence="2 3">
    <name type="scientific">Bacillus selenitireducens (strain ATCC 700615 / DSM 15326 / MLS10)</name>
    <dbReference type="NCBI Taxonomy" id="439292"/>
    <lineage>
        <taxon>Bacteria</taxon>
        <taxon>Bacillati</taxon>
        <taxon>Bacillota</taxon>
        <taxon>Bacilli</taxon>
        <taxon>Bacillales</taxon>
        <taxon>Bacillaceae</taxon>
        <taxon>Salisediminibacterium</taxon>
    </lineage>
</organism>
<name>D6Y0U7_BACIE</name>
<dbReference type="InterPro" id="IPR046348">
    <property type="entry name" value="SIS_dom_sf"/>
</dbReference>
<reference evidence="2" key="1">
    <citation type="submission" date="2009-10" db="EMBL/GenBank/DDBJ databases">
        <title>Complete sequence of Bacillus selenitireducens MLS10.</title>
        <authorList>
            <consortium name="US DOE Joint Genome Institute"/>
            <person name="Lucas S."/>
            <person name="Copeland A."/>
            <person name="Lapidus A."/>
            <person name="Glavina del Rio T."/>
            <person name="Dalin E."/>
            <person name="Tice H."/>
            <person name="Bruce D."/>
            <person name="Goodwin L."/>
            <person name="Pitluck S."/>
            <person name="Sims D."/>
            <person name="Brettin T."/>
            <person name="Detter J.C."/>
            <person name="Han C."/>
            <person name="Larimer F."/>
            <person name="Land M."/>
            <person name="Hauser L."/>
            <person name="Kyrpides N."/>
            <person name="Ovchinnikova G."/>
            <person name="Stolz J."/>
        </authorList>
    </citation>
    <scope>NUCLEOTIDE SEQUENCE [LARGE SCALE GENOMIC DNA]</scope>
    <source>
        <strain evidence="2">MLS10</strain>
    </source>
</reference>
<evidence type="ECO:0000313" key="2">
    <source>
        <dbReference type="EMBL" id="ADI00665.1"/>
    </source>
</evidence>
<gene>
    <name evidence="2" type="ordered locus">Bsel_3183</name>
</gene>
<dbReference type="InterPro" id="IPR019676">
    <property type="entry name" value="DUF2529"/>
</dbReference>
<evidence type="ECO:0000313" key="3">
    <source>
        <dbReference type="Proteomes" id="UP000000271"/>
    </source>
</evidence>
<proteinExistence type="predicted"/>
<dbReference type="Pfam" id="PF10740">
    <property type="entry name" value="DUF2529"/>
    <property type="match status" value="1"/>
</dbReference>
<dbReference type="GO" id="GO:0097367">
    <property type="term" value="F:carbohydrate derivative binding"/>
    <property type="evidence" value="ECO:0007669"/>
    <property type="project" value="InterPro"/>
</dbReference>
<accession>D6Y0U7</accession>
<dbReference type="STRING" id="439292.Bsel_3183"/>
<dbReference type="AlphaFoldDB" id="D6Y0U7"/>
<protein>
    <recommendedName>
        <fullName evidence="1">DUF2529 domain-containing protein</fullName>
    </recommendedName>
</protein>
<sequence>MKMFFTQLQGLAKDIEDQEDIIEDAARLLAMSIVSDGSVYWYSEGEMDGIVTQAMTGDDGIPDSKRWSEAHSLSEQDTVVICSKWRDSVSASDVAKRAEEAGATVIGITSAMSVSKDKHDWTTGAELLLVNGVSKGLIPSEDGETRIGTPHLLAGLHVYYTLFFVLRDILDDQMA</sequence>
<dbReference type="Gene3D" id="3.40.50.10490">
    <property type="entry name" value="Glucose-6-phosphate isomerase like protein, domain 1"/>
    <property type="match status" value="1"/>
</dbReference>
<dbReference type="SUPFAM" id="SSF53697">
    <property type="entry name" value="SIS domain"/>
    <property type="match status" value="1"/>
</dbReference>
<dbReference type="eggNOG" id="COG4821">
    <property type="taxonomic scope" value="Bacteria"/>
</dbReference>
<keyword evidence="3" id="KW-1185">Reference proteome</keyword>
<dbReference type="Proteomes" id="UP000000271">
    <property type="component" value="Chromosome"/>
</dbReference>
<feature type="domain" description="DUF2529" evidence="1">
    <location>
        <begin position="1"/>
        <end position="170"/>
    </location>
</feature>
<dbReference type="HOGENOM" id="CLU_099800_0_0_9"/>
<evidence type="ECO:0000259" key="1">
    <source>
        <dbReference type="Pfam" id="PF10740"/>
    </source>
</evidence>